<dbReference type="Proteomes" id="UP000030748">
    <property type="component" value="Unassembled WGS sequence"/>
</dbReference>
<reference evidence="2 3" key="1">
    <citation type="journal article" date="2013" name="Proc. Natl. Acad. Sci. U.S.A.">
        <title>Fine-scale variation in meiotic recombination in Mimulus inferred from population shotgun sequencing.</title>
        <authorList>
            <person name="Hellsten U."/>
            <person name="Wright K.M."/>
            <person name="Jenkins J."/>
            <person name="Shu S."/>
            <person name="Yuan Y."/>
            <person name="Wessler S.R."/>
            <person name="Schmutz J."/>
            <person name="Willis J.H."/>
            <person name="Rokhsar D.S."/>
        </authorList>
    </citation>
    <scope>NUCLEOTIDE SEQUENCE [LARGE SCALE GENOMIC DNA]</scope>
    <source>
        <strain evidence="3">cv. DUN x IM62</strain>
    </source>
</reference>
<name>A0A022QTW1_ERYGU</name>
<dbReference type="AlphaFoldDB" id="A0A022QTW1"/>
<feature type="region of interest" description="Disordered" evidence="1">
    <location>
        <begin position="61"/>
        <end position="84"/>
    </location>
</feature>
<keyword evidence="3" id="KW-1185">Reference proteome</keyword>
<protein>
    <submittedName>
        <fullName evidence="2">Uncharacterized protein</fullName>
    </submittedName>
</protein>
<evidence type="ECO:0000313" key="2">
    <source>
        <dbReference type="EMBL" id="EYU30758.1"/>
    </source>
</evidence>
<gene>
    <name evidence="2" type="ORF">MIMGU_mgv1a017285mg</name>
</gene>
<accession>A0A022QTW1</accession>
<evidence type="ECO:0000256" key="1">
    <source>
        <dbReference type="SAM" id="MobiDB-lite"/>
    </source>
</evidence>
<proteinExistence type="predicted"/>
<dbReference type="EMBL" id="KI631018">
    <property type="protein sequence ID" value="EYU30758.1"/>
    <property type="molecule type" value="Genomic_DNA"/>
</dbReference>
<evidence type="ECO:0000313" key="3">
    <source>
        <dbReference type="Proteomes" id="UP000030748"/>
    </source>
</evidence>
<organism evidence="2 3">
    <name type="scientific">Erythranthe guttata</name>
    <name type="common">Yellow monkey flower</name>
    <name type="synonym">Mimulus guttatus</name>
    <dbReference type="NCBI Taxonomy" id="4155"/>
    <lineage>
        <taxon>Eukaryota</taxon>
        <taxon>Viridiplantae</taxon>
        <taxon>Streptophyta</taxon>
        <taxon>Embryophyta</taxon>
        <taxon>Tracheophyta</taxon>
        <taxon>Spermatophyta</taxon>
        <taxon>Magnoliopsida</taxon>
        <taxon>eudicotyledons</taxon>
        <taxon>Gunneridae</taxon>
        <taxon>Pentapetalae</taxon>
        <taxon>asterids</taxon>
        <taxon>lamiids</taxon>
        <taxon>Lamiales</taxon>
        <taxon>Phrymaceae</taxon>
        <taxon>Erythranthe</taxon>
    </lineage>
</organism>
<sequence length="84" mass="9608">MYVFDEAQVLIAQPKKIIIYHFILLLLGIVEYQNNILGFQCSKANLHRKDIGDFTPPSMASPNSSIWSSTSLEEQFGDRFTRVD</sequence>
<feature type="compositionally biased region" description="Polar residues" evidence="1">
    <location>
        <begin position="61"/>
        <end position="73"/>
    </location>
</feature>